<gene>
    <name evidence="2" type="ORF">N1032_01305</name>
</gene>
<feature type="compositionally biased region" description="Basic and acidic residues" evidence="1">
    <location>
        <begin position="97"/>
        <end position="115"/>
    </location>
</feature>
<organism evidence="2 3">
    <name type="scientific">Herbiconiux daphne</name>
    <dbReference type="NCBI Taxonomy" id="2970914"/>
    <lineage>
        <taxon>Bacteria</taxon>
        <taxon>Bacillati</taxon>
        <taxon>Actinomycetota</taxon>
        <taxon>Actinomycetes</taxon>
        <taxon>Micrococcales</taxon>
        <taxon>Microbacteriaceae</taxon>
        <taxon>Herbiconiux</taxon>
    </lineage>
</organism>
<dbReference type="EMBL" id="JANLCJ010000001">
    <property type="protein sequence ID" value="MCS5732380.1"/>
    <property type="molecule type" value="Genomic_DNA"/>
</dbReference>
<name>A0ABT2GWP5_9MICO</name>
<reference evidence="2" key="1">
    <citation type="submission" date="2022-08" db="EMBL/GenBank/DDBJ databases">
        <authorList>
            <person name="Deng Y."/>
            <person name="Han X.-F."/>
            <person name="Zhang Y.-Q."/>
        </authorList>
    </citation>
    <scope>NUCLEOTIDE SEQUENCE</scope>
    <source>
        <strain evidence="2">CPCC 203386</strain>
    </source>
</reference>
<keyword evidence="3" id="KW-1185">Reference proteome</keyword>
<feature type="region of interest" description="Disordered" evidence="1">
    <location>
        <begin position="89"/>
        <end position="121"/>
    </location>
</feature>
<protein>
    <submittedName>
        <fullName evidence="2">Uncharacterized protein</fullName>
    </submittedName>
</protein>
<dbReference type="Proteomes" id="UP001165586">
    <property type="component" value="Unassembled WGS sequence"/>
</dbReference>
<evidence type="ECO:0000313" key="2">
    <source>
        <dbReference type="EMBL" id="MCS5732380.1"/>
    </source>
</evidence>
<dbReference type="RefSeq" id="WP_259536988.1">
    <property type="nucleotide sequence ID" value="NZ_JANLCJ010000001.1"/>
</dbReference>
<proteinExistence type="predicted"/>
<comment type="caution">
    <text evidence="2">The sequence shown here is derived from an EMBL/GenBank/DDBJ whole genome shotgun (WGS) entry which is preliminary data.</text>
</comment>
<accession>A0ABT2GWP5</accession>
<evidence type="ECO:0000256" key="1">
    <source>
        <dbReference type="SAM" id="MobiDB-lite"/>
    </source>
</evidence>
<evidence type="ECO:0000313" key="3">
    <source>
        <dbReference type="Proteomes" id="UP001165586"/>
    </source>
</evidence>
<sequence>MVSIDEGFAVRWVKFMRELLAENLDDVEFTRRRMAGLELWTRDRKREAHNLHYRYDPRRRNPRLIVRDMNALEAKIAAFRATFDAMAADSDGANQTRDAEATTKDAARAPRKLEAAPRTVEPSPPVIREMRYFDPKIEELVLRETGLDVRYNTDQQVLDAYTRDGTFTPPQIQARADFLKMRVR</sequence>